<comment type="similarity">
    <text evidence="1">Belongs to the SMP-30/CGR1 family.</text>
</comment>
<dbReference type="AlphaFoldDB" id="A0A7W6KHH7"/>
<dbReference type="PANTHER" id="PTHR10907:SF47">
    <property type="entry name" value="REGUCALCIN"/>
    <property type="match status" value="1"/>
</dbReference>
<evidence type="ECO:0000313" key="6">
    <source>
        <dbReference type="Proteomes" id="UP000530571"/>
    </source>
</evidence>
<feature type="binding site" evidence="3">
    <location>
        <position position="11"/>
    </location>
    <ligand>
        <name>a divalent metal cation</name>
        <dbReference type="ChEBI" id="CHEBI:60240"/>
    </ligand>
</feature>
<evidence type="ECO:0000256" key="1">
    <source>
        <dbReference type="ARBA" id="ARBA00008853"/>
    </source>
</evidence>
<feature type="binding site" evidence="3">
    <location>
        <position position="194"/>
    </location>
    <ligand>
        <name>a divalent metal cation</name>
        <dbReference type="ChEBI" id="CHEBI:60240"/>
    </ligand>
</feature>
<dbReference type="GO" id="GO:0004341">
    <property type="term" value="F:gluconolactonase activity"/>
    <property type="evidence" value="ECO:0007669"/>
    <property type="project" value="TreeGrafter"/>
</dbReference>
<organism evidence="5 6">
    <name type="scientific">Martelella radicis</name>
    <dbReference type="NCBI Taxonomy" id="1397476"/>
    <lineage>
        <taxon>Bacteria</taxon>
        <taxon>Pseudomonadati</taxon>
        <taxon>Pseudomonadota</taxon>
        <taxon>Alphaproteobacteria</taxon>
        <taxon>Hyphomicrobiales</taxon>
        <taxon>Aurantimonadaceae</taxon>
        <taxon>Martelella</taxon>
    </lineage>
</organism>
<protein>
    <submittedName>
        <fullName evidence="5">Sugar lactone lactonase YvrE</fullName>
    </submittedName>
</protein>
<feature type="binding site" evidence="3">
    <location>
        <position position="144"/>
    </location>
    <ligand>
        <name>a divalent metal cation</name>
        <dbReference type="ChEBI" id="CHEBI:60240"/>
    </ligand>
</feature>
<dbReference type="InterPro" id="IPR005511">
    <property type="entry name" value="SMP-30"/>
</dbReference>
<evidence type="ECO:0000313" key="5">
    <source>
        <dbReference type="EMBL" id="MBB4121424.1"/>
    </source>
</evidence>
<dbReference type="SUPFAM" id="SSF63829">
    <property type="entry name" value="Calcium-dependent phosphotriesterase"/>
    <property type="match status" value="1"/>
</dbReference>
<keyword evidence="6" id="KW-1185">Reference proteome</keyword>
<gene>
    <name evidence="5" type="ORF">GGR30_001338</name>
</gene>
<keyword evidence="3" id="KW-0862">Zinc</keyword>
<dbReference type="Proteomes" id="UP000530571">
    <property type="component" value="Unassembled WGS sequence"/>
</dbReference>
<dbReference type="Pfam" id="PF08450">
    <property type="entry name" value="SGL"/>
    <property type="match status" value="1"/>
</dbReference>
<feature type="binding site" evidence="3">
    <location>
        <position position="98"/>
    </location>
    <ligand>
        <name>substrate</name>
    </ligand>
</feature>
<dbReference type="EMBL" id="JACIDZ010000003">
    <property type="protein sequence ID" value="MBB4121424.1"/>
    <property type="molecule type" value="Genomic_DNA"/>
</dbReference>
<dbReference type="Gene3D" id="2.120.10.30">
    <property type="entry name" value="TolB, C-terminal domain"/>
    <property type="match status" value="1"/>
</dbReference>
<feature type="binding site" evidence="3">
    <location>
        <position position="96"/>
    </location>
    <ligand>
        <name>substrate</name>
    </ligand>
</feature>
<reference evidence="5 6" key="1">
    <citation type="submission" date="2020-08" db="EMBL/GenBank/DDBJ databases">
        <title>Genomic Encyclopedia of Type Strains, Phase IV (KMG-IV): sequencing the most valuable type-strain genomes for metagenomic binning, comparative biology and taxonomic classification.</title>
        <authorList>
            <person name="Goeker M."/>
        </authorList>
    </citation>
    <scope>NUCLEOTIDE SEQUENCE [LARGE SCALE GENOMIC DNA]</scope>
    <source>
        <strain evidence="5 6">DSM 28101</strain>
    </source>
</reference>
<evidence type="ECO:0000256" key="3">
    <source>
        <dbReference type="PIRSR" id="PIRSR605511-2"/>
    </source>
</evidence>
<feature type="active site" description="Proton donor/acceptor" evidence="2">
    <location>
        <position position="194"/>
    </location>
</feature>
<evidence type="ECO:0000259" key="4">
    <source>
        <dbReference type="Pfam" id="PF08450"/>
    </source>
</evidence>
<comment type="cofactor">
    <cofactor evidence="3">
        <name>Zn(2+)</name>
        <dbReference type="ChEBI" id="CHEBI:29105"/>
    </cofactor>
    <text evidence="3">Binds 1 divalent metal cation per subunit.</text>
</comment>
<comment type="caution">
    <text evidence="5">The sequence shown here is derived from an EMBL/GenBank/DDBJ whole genome shotgun (WGS) entry which is preliminary data.</text>
</comment>
<dbReference type="GO" id="GO:0019853">
    <property type="term" value="P:L-ascorbic acid biosynthetic process"/>
    <property type="evidence" value="ECO:0007669"/>
    <property type="project" value="TreeGrafter"/>
</dbReference>
<sequence>MIDSNSARLGECPLWDPEGERLYYIDSLERKIVELRQDGSDRLVWTLPVVVGSIGLAGQHRFIAGLENGFAFVDISGDEAKIEPIGDPEADMAGTRLNDGKVDRSGRYWCGSMSGDRSMPVGSLYRLDHDLTWSRVDTGITVSNGIAFSPDSSRLYFSDSRMDRSFQYDLDVASGALSKRRSFVETSAYEGRIDGATVDTQGNYWGALFEGGAVGCFSPEGRLLRKVPLPTRYPTMCSFGGSDLDILFVTSATFLMSKEEIIGESAPGALFAISGLGARGFAEPYFKVGKKE</sequence>
<dbReference type="GO" id="GO:0005509">
    <property type="term" value="F:calcium ion binding"/>
    <property type="evidence" value="ECO:0007669"/>
    <property type="project" value="TreeGrafter"/>
</dbReference>
<dbReference type="PANTHER" id="PTHR10907">
    <property type="entry name" value="REGUCALCIN"/>
    <property type="match status" value="1"/>
</dbReference>
<feature type="domain" description="SMP-30/Gluconolactonase/LRE-like region" evidence="4">
    <location>
        <begin position="9"/>
        <end position="253"/>
    </location>
</feature>
<keyword evidence="3" id="KW-0479">Metal-binding</keyword>
<dbReference type="InterPro" id="IPR013658">
    <property type="entry name" value="SGL"/>
</dbReference>
<dbReference type="PRINTS" id="PR01790">
    <property type="entry name" value="SMP30FAMILY"/>
</dbReference>
<proteinExistence type="inferred from homology"/>
<accession>A0A7W6KHH7</accession>
<feature type="binding site" evidence="3">
    <location>
        <position position="116"/>
    </location>
    <ligand>
        <name>substrate</name>
    </ligand>
</feature>
<dbReference type="RefSeq" id="WP_183483801.1">
    <property type="nucleotide sequence ID" value="NZ_JACIDZ010000003.1"/>
</dbReference>
<evidence type="ECO:0000256" key="2">
    <source>
        <dbReference type="PIRSR" id="PIRSR605511-1"/>
    </source>
</evidence>
<dbReference type="InterPro" id="IPR011042">
    <property type="entry name" value="6-blade_b-propeller_TolB-like"/>
</dbReference>
<name>A0A7W6KHH7_9HYPH</name>